<keyword evidence="3" id="KW-0012">Acyltransferase</keyword>
<evidence type="ECO:0000256" key="1">
    <source>
        <dbReference type="ARBA" id="ARBA00022729"/>
    </source>
</evidence>
<dbReference type="InterPro" id="IPR004564">
    <property type="entry name" value="OM_lipoprot_carrier_LolA-like"/>
</dbReference>
<keyword evidence="2" id="KW-1133">Transmembrane helix</keyword>
<dbReference type="SUPFAM" id="SSF89392">
    <property type="entry name" value="Prokaryotic lipoproteins and lipoprotein localization factors"/>
    <property type="match status" value="1"/>
</dbReference>
<dbReference type="GO" id="GO:0016746">
    <property type="term" value="F:acyltransferase activity"/>
    <property type="evidence" value="ECO:0007669"/>
    <property type="project" value="UniProtKB-KW"/>
</dbReference>
<dbReference type="STRING" id="1715989.NITINOP_0206"/>
<gene>
    <name evidence="3" type="ORF">NITINOP_0206</name>
</gene>
<sequence length="210" mass="23541">MNFGMKRRVSRASFVWAVPMIWSVIGVAVQGLADDRAEIAWTLEQMAASVKERREPSVSFEEATYSSLLTKPLITRGVLRFTPPSRLEKEVREPYRERYVIDGDFVTIESERRNVTKTVSLDGYPGLRWFVDTFRAVLDGDAARLTREYDAALEGTKRRWILRVRPRDQAGGAPVDFVELSGSEGRINAITVLTADGDRSVMTLSPGSGP</sequence>
<dbReference type="KEGG" id="nio:NITINOP_0206"/>
<feature type="transmembrane region" description="Helical" evidence="2">
    <location>
        <begin position="12"/>
        <end position="33"/>
    </location>
</feature>
<dbReference type="AlphaFoldDB" id="A0A0S4KPT4"/>
<dbReference type="Proteomes" id="UP000066284">
    <property type="component" value="Chromosome 1"/>
</dbReference>
<reference evidence="4" key="1">
    <citation type="submission" date="2015-09" db="EMBL/GenBank/DDBJ databases">
        <authorList>
            <person name="Daims H."/>
        </authorList>
    </citation>
    <scope>NUCLEOTIDE SEQUENCE [LARGE SCALE GENOMIC DNA]</scope>
</reference>
<evidence type="ECO:0000256" key="2">
    <source>
        <dbReference type="SAM" id="Phobius"/>
    </source>
</evidence>
<protein>
    <submittedName>
        <fullName evidence="3">Putative Acyltransferase</fullName>
    </submittedName>
</protein>
<proteinExistence type="predicted"/>
<evidence type="ECO:0000313" key="3">
    <source>
        <dbReference type="EMBL" id="CUQ65182.1"/>
    </source>
</evidence>
<dbReference type="Gene3D" id="2.50.20.10">
    <property type="entry name" value="Lipoprotein localisation LolA/LolB/LppX"/>
    <property type="match status" value="1"/>
</dbReference>
<keyword evidence="4" id="KW-1185">Reference proteome</keyword>
<keyword evidence="2" id="KW-0812">Transmembrane</keyword>
<dbReference type="EMBL" id="LN885086">
    <property type="protein sequence ID" value="CUQ65182.1"/>
    <property type="molecule type" value="Genomic_DNA"/>
</dbReference>
<dbReference type="CDD" id="cd16325">
    <property type="entry name" value="LolA"/>
    <property type="match status" value="1"/>
</dbReference>
<name>A0A0S4KPT4_9BACT</name>
<dbReference type="InterPro" id="IPR029046">
    <property type="entry name" value="LolA/LolB/LppX"/>
</dbReference>
<dbReference type="Pfam" id="PF19574">
    <property type="entry name" value="LolA_3"/>
    <property type="match status" value="1"/>
</dbReference>
<keyword evidence="1" id="KW-0732">Signal</keyword>
<keyword evidence="2" id="KW-0472">Membrane</keyword>
<keyword evidence="3" id="KW-0808">Transferase</keyword>
<accession>A0A0S4KPT4</accession>
<organism evidence="3 4">
    <name type="scientific">Candidatus Nitrospira inopinata</name>
    <dbReference type="NCBI Taxonomy" id="1715989"/>
    <lineage>
        <taxon>Bacteria</taxon>
        <taxon>Pseudomonadati</taxon>
        <taxon>Nitrospirota</taxon>
        <taxon>Nitrospiria</taxon>
        <taxon>Nitrospirales</taxon>
        <taxon>Nitrospiraceae</taxon>
        <taxon>Nitrospira</taxon>
    </lineage>
</organism>
<evidence type="ECO:0000313" key="4">
    <source>
        <dbReference type="Proteomes" id="UP000066284"/>
    </source>
</evidence>